<dbReference type="InterPro" id="IPR021364">
    <property type="entry name" value="DUF2857"/>
</dbReference>
<keyword evidence="2" id="KW-1185">Reference proteome</keyword>
<dbReference type="RefSeq" id="WP_210230062.1">
    <property type="nucleotide sequence ID" value="NZ_CP072800.1"/>
</dbReference>
<proteinExistence type="predicted"/>
<evidence type="ECO:0000313" key="2">
    <source>
        <dbReference type="Proteomes" id="UP000672027"/>
    </source>
</evidence>
<dbReference type="EMBL" id="CP072800">
    <property type="protein sequence ID" value="QTR51545.1"/>
    <property type="molecule type" value="Genomic_DNA"/>
</dbReference>
<dbReference type="Proteomes" id="UP000672027">
    <property type="component" value="Chromosome"/>
</dbReference>
<name>A0ABX7X8I1_9GAMM</name>
<organism evidence="1 2">
    <name type="scientific">Candidatus Thiothrix anitrata</name>
    <dbReference type="NCBI Taxonomy" id="2823902"/>
    <lineage>
        <taxon>Bacteria</taxon>
        <taxon>Pseudomonadati</taxon>
        <taxon>Pseudomonadota</taxon>
        <taxon>Gammaproteobacteria</taxon>
        <taxon>Thiotrichales</taxon>
        <taxon>Thiotrichaceae</taxon>
        <taxon>Thiothrix</taxon>
    </lineage>
</organism>
<protein>
    <submittedName>
        <fullName evidence="1">DUF2857 family protein</fullName>
    </submittedName>
</protein>
<sequence>MSIIDDDVMSLEDMAQAMLSESQHAILANKPEPLREAVYRRVEASLRLSAHWHMKACYGSGIDPVIFERVLANEQRILNAHAAHQQMLTDLIKGGASFMVMRTVLGINKTTFNRLRKELEISESPSKCIDDALSVRIYRKWEALDRSISADVLLQLHEFSGISISAIWNLLQDWQQVSLKAENRRR</sequence>
<dbReference type="Pfam" id="PF11198">
    <property type="entry name" value="DUF2857"/>
    <property type="match status" value="1"/>
</dbReference>
<gene>
    <name evidence="1" type="ORF">J8380_08405</name>
</gene>
<evidence type="ECO:0000313" key="1">
    <source>
        <dbReference type="EMBL" id="QTR51545.1"/>
    </source>
</evidence>
<accession>A0ABX7X8I1</accession>
<reference evidence="1 2" key="1">
    <citation type="submission" date="2021-04" db="EMBL/GenBank/DDBJ databases">
        <title>Genomics, taxonomy and metabolism of representatives of sulfur bacteria of the genus Thiothrix: Thiothrix fructosivorans QT, Thiothrix unzii A1T and three new species, Thiothrix subterranea sp. nov., Thiothrix litoralis sp. nov. and 'Candidatus Thiothrix anitrata' sp. nov.</title>
        <authorList>
            <person name="Ravin N.V."/>
            <person name="Smolyakov D."/>
            <person name="Rudenko T.S."/>
            <person name="Mardanov A.V."/>
            <person name="Beletsky A.V."/>
            <person name="Markov N.D."/>
            <person name="Fomenkov A.I."/>
            <person name="Roberts R.J."/>
            <person name="Karnachuk O.V."/>
            <person name="Novikov A."/>
            <person name="Grabovich M.Y."/>
        </authorList>
    </citation>
    <scope>NUCLEOTIDE SEQUENCE [LARGE SCALE GENOMIC DNA]</scope>
    <source>
        <strain evidence="1 2">A52</strain>
    </source>
</reference>